<organism evidence="18">
    <name type="scientific">freshwater metagenome</name>
    <dbReference type="NCBI Taxonomy" id="449393"/>
    <lineage>
        <taxon>unclassified sequences</taxon>
        <taxon>metagenomes</taxon>
        <taxon>ecological metagenomes</taxon>
    </lineage>
</organism>
<feature type="transmembrane region" description="Helical" evidence="17">
    <location>
        <begin position="188"/>
        <end position="205"/>
    </location>
</feature>
<evidence type="ECO:0000256" key="17">
    <source>
        <dbReference type="SAM" id="Phobius"/>
    </source>
</evidence>
<evidence type="ECO:0000256" key="7">
    <source>
        <dbReference type="ARBA" id="ARBA00022679"/>
    </source>
</evidence>
<comment type="catalytic activity">
    <reaction evidence="16">
        <text>a CDP-1,2-diacyl-sn-glycerol + 1D-myo-inositol 3-phosphate = a 1,2-diacyl-sn-glycero-3-phospho-(1D-myo-inositol-3-phosphate) + CMP + H(+)</text>
        <dbReference type="Rhea" id="RHEA:60504"/>
        <dbReference type="ChEBI" id="CHEBI:15378"/>
        <dbReference type="ChEBI" id="CHEBI:58088"/>
        <dbReference type="ChEBI" id="CHEBI:58332"/>
        <dbReference type="ChEBI" id="CHEBI:58401"/>
        <dbReference type="ChEBI" id="CHEBI:60377"/>
    </reaction>
</comment>
<evidence type="ECO:0000256" key="14">
    <source>
        <dbReference type="ARBA" id="ARBA00024082"/>
    </source>
</evidence>
<reference evidence="18" key="1">
    <citation type="submission" date="2020-05" db="EMBL/GenBank/DDBJ databases">
        <authorList>
            <person name="Chiriac C."/>
            <person name="Salcher M."/>
            <person name="Ghai R."/>
            <person name="Kavagutti S V."/>
        </authorList>
    </citation>
    <scope>NUCLEOTIDE SEQUENCE</scope>
</reference>
<gene>
    <name evidence="18" type="ORF">UFOPK3610_00056</name>
</gene>
<feature type="transmembrane region" description="Helical" evidence="17">
    <location>
        <begin position="63"/>
        <end position="79"/>
    </location>
</feature>
<dbReference type="PROSITE" id="PS00379">
    <property type="entry name" value="CDP_ALCOHOL_P_TRANSF"/>
    <property type="match status" value="1"/>
</dbReference>
<protein>
    <recommendedName>
        <fullName evidence="14">Phosphatidylinositol phosphate synthase</fullName>
    </recommendedName>
    <alternativeName>
        <fullName evidence="15">CDP-diacylglycerol--D-myo-inositol-3-phosphate 3-phosphatidyltransferase</fullName>
    </alternativeName>
</protein>
<evidence type="ECO:0000256" key="16">
    <source>
        <dbReference type="ARBA" id="ARBA00048865"/>
    </source>
</evidence>
<comment type="subunit">
    <text evidence="5">Homodimer.</text>
</comment>
<dbReference type="Gene3D" id="1.20.120.1760">
    <property type="match status" value="1"/>
</dbReference>
<evidence type="ECO:0000256" key="5">
    <source>
        <dbReference type="ARBA" id="ARBA00011738"/>
    </source>
</evidence>
<comment type="cofactor">
    <cofactor evidence="1">
        <name>Mg(2+)</name>
        <dbReference type="ChEBI" id="CHEBI:18420"/>
    </cofactor>
</comment>
<proteinExistence type="inferred from homology"/>
<dbReference type="AlphaFoldDB" id="A0A6J7FWB2"/>
<dbReference type="GO" id="GO:0008654">
    <property type="term" value="P:phospholipid biosynthetic process"/>
    <property type="evidence" value="ECO:0007669"/>
    <property type="project" value="InterPro"/>
</dbReference>
<evidence type="ECO:0000256" key="11">
    <source>
        <dbReference type="ARBA" id="ARBA00022989"/>
    </source>
</evidence>
<evidence type="ECO:0000256" key="12">
    <source>
        <dbReference type="ARBA" id="ARBA00023136"/>
    </source>
</evidence>
<dbReference type="HAMAP" id="MF_02241">
    <property type="entry name" value="PIP_synthase"/>
    <property type="match status" value="1"/>
</dbReference>
<dbReference type="Pfam" id="PF01066">
    <property type="entry name" value="CDP-OH_P_transf"/>
    <property type="match status" value="1"/>
</dbReference>
<evidence type="ECO:0000256" key="4">
    <source>
        <dbReference type="ARBA" id="ARBA00005189"/>
    </source>
</evidence>
<sequence length="214" mass="22531">MATAIRAGVEMLNNAGARRVVGVVIDPVARGLLKLHVPPDAVTVFGTVGACVGALVFFPQGKFVVGVLVIAAFIFSDLLDGTMARMSGTSGPWGNFLDATLDRVADGAVFGGLLLWTMYDHQSPWIVAAALITLIAGQVISYAKARAEAVGATANTGIAERAERLIIALVAAFVAGFGVPFILQAALIVLAVLSVVTVVQRMVFVRKQLWQRRD</sequence>
<evidence type="ECO:0000256" key="13">
    <source>
        <dbReference type="ARBA" id="ARBA00023935"/>
    </source>
</evidence>
<dbReference type="InterPro" id="IPR048254">
    <property type="entry name" value="CDP_ALCOHOL_P_TRANSF_CS"/>
</dbReference>
<comment type="catalytic activity">
    <reaction evidence="13">
        <text>1,2-di-(9Z-octadecenoyl)-sn-glycero-3-cytidine-5'-diphosphate + 1D-myo-inositol 3-phosphate = 1,2-di-(9Z-octadecenoyl)-sn-glycero-3-phospho-(1D-myo-inositol-3-phosphate) + CMP + H(+)</text>
        <dbReference type="Rhea" id="RHEA:61216"/>
        <dbReference type="ChEBI" id="CHEBI:15378"/>
        <dbReference type="ChEBI" id="CHEBI:58401"/>
        <dbReference type="ChEBI" id="CHEBI:60377"/>
        <dbReference type="ChEBI" id="CHEBI:85356"/>
        <dbReference type="ChEBI" id="CHEBI:144472"/>
    </reaction>
</comment>
<dbReference type="EMBL" id="CAFBMR010000001">
    <property type="protein sequence ID" value="CAB4899821.1"/>
    <property type="molecule type" value="Genomic_DNA"/>
</dbReference>
<keyword evidence="6" id="KW-1003">Cell membrane</keyword>
<keyword evidence="7" id="KW-0808">Transferase</keyword>
<dbReference type="GO" id="GO:0016780">
    <property type="term" value="F:phosphotransferase activity, for other substituted phosphate groups"/>
    <property type="evidence" value="ECO:0007669"/>
    <property type="project" value="InterPro"/>
</dbReference>
<comment type="pathway">
    <text evidence="4">Lipid metabolism.</text>
</comment>
<dbReference type="GO" id="GO:0046872">
    <property type="term" value="F:metal ion binding"/>
    <property type="evidence" value="ECO:0007669"/>
    <property type="project" value="UniProtKB-KW"/>
</dbReference>
<dbReference type="NCBIfam" id="NF045883">
    <property type="entry name" value="PIPSynth"/>
    <property type="match status" value="1"/>
</dbReference>
<name>A0A6J7FWB2_9ZZZZ</name>
<keyword evidence="10" id="KW-0460">Magnesium</keyword>
<accession>A0A6J7FWB2</accession>
<evidence type="ECO:0000256" key="8">
    <source>
        <dbReference type="ARBA" id="ARBA00022692"/>
    </source>
</evidence>
<evidence type="ECO:0000256" key="6">
    <source>
        <dbReference type="ARBA" id="ARBA00022475"/>
    </source>
</evidence>
<feature type="transmembrane region" description="Helical" evidence="17">
    <location>
        <begin position="125"/>
        <end position="143"/>
    </location>
</feature>
<evidence type="ECO:0000256" key="10">
    <source>
        <dbReference type="ARBA" id="ARBA00022842"/>
    </source>
</evidence>
<keyword evidence="11 17" id="KW-1133">Transmembrane helix</keyword>
<feature type="transmembrane region" description="Helical" evidence="17">
    <location>
        <begin position="164"/>
        <end position="182"/>
    </location>
</feature>
<dbReference type="GO" id="GO:0005886">
    <property type="term" value="C:plasma membrane"/>
    <property type="evidence" value="ECO:0007669"/>
    <property type="project" value="UniProtKB-SubCell"/>
</dbReference>
<keyword evidence="9" id="KW-0479">Metal-binding</keyword>
<keyword evidence="12 17" id="KW-0472">Membrane</keyword>
<dbReference type="InterPro" id="IPR043130">
    <property type="entry name" value="CDP-OH_PTrfase_TM_dom"/>
</dbReference>
<dbReference type="UniPathway" id="UPA00220"/>
<comment type="pathway">
    <text evidence="3">Phospholipid metabolism; phosphatidylinositol phosphate biosynthesis.</text>
</comment>
<keyword evidence="8 17" id="KW-0812">Transmembrane</keyword>
<dbReference type="InterPro" id="IPR000462">
    <property type="entry name" value="CDP-OH_P_trans"/>
</dbReference>
<evidence type="ECO:0000256" key="1">
    <source>
        <dbReference type="ARBA" id="ARBA00001946"/>
    </source>
</evidence>
<dbReference type="InterPro" id="IPR044268">
    <property type="entry name" value="PIP_synthase_PgsA1"/>
</dbReference>
<evidence type="ECO:0000256" key="3">
    <source>
        <dbReference type="ARBA" id="ARBA00004805"/>
    </source>
</evidence>
<comment type="subcellular location">
    <subcellularLocation>
        <location evidence="2">Cell membrane</location>
        <topology evidence="2">Multi-pass membrane protein</topology>
    </subcellularLocation>
</comment>
<evidence type="ECO:0000313" key="18">
    <source>
        <dbReference type="EMBL" id="CAB4899821.1"/>
    </source>
</evidence>
<evidence type="ECO:0000256" key="15">
    <source>
        <dbReference type="ARBA" id="ARBA00033137"/>
    </source>
</evidence>
<evidence type="ECO:0000256" key="2">
    <source>
        <dbReference type="ARBA" id="ARBA00004651"/>
    </source>
</evidence>
<evidence type="ECO:0000256" key="9">
    <source>
        <dbReference type="ARBA" id="ARBA00022723"/>
    </source>
</evidence>